<proteinExistence type="predicted"/>
<evidence type="ECO:0000313" key="2">
    <source>
        <dbReference type="EMBL" id="PHT55679.1"/>
    </source>
</evidence>
<dbReference type="OrthoDB" id="1297091at2759"/>
<feature type="compositionally biased region" description="Basic and acidic residues" evidence="1">
    <location>
        <begin position="232"/>
        <end position="260"/>
    </location>
</feature>
<dbReference type="AlphaFoldDB" id="A0A2G2XDZ3"/>
<protein>
    <recommendedName>
        <fullName evidence="4">Ubiquitin-like protease family profile domain-containing protein</fullName>
    </recommendedName>
</protein>
<sequence length="397" mass="45217">MASISRSMNEVQKFYPLSGLPYALQIWWYECCAKVDESLAIRVHNLIPRMVSWKVVKPKPRYEDLMDDILVRNITLSPQELNHLDLPNPLMFGSTDAAANVSQAVAVQQQSERTSLTEFEDEFDDFSISPSADLLKKMRLDAGQSSHPPAKKLKIVEELEKMRDADKAPATAEEKLSLSKSDLDEIKSYVKTYVDMKFNDLQKLMVDHYTGLLGVVKEGFASYEKITQYPVHESEKDNPDIEEDPHQSLNEHKTDAKSDNIVDDVGQSSKVGGNEEEAEESLKKKDRTDWSLLDVYKEKMDQHVFDVHIVDGIVQQSSGTLDCGLFVSTYAEFLSDRHQISSLKFDPKKHRTRYASLLQDYGVNKTCTGYVSENQDPPRPKHTFIRSEDTEMIDVEP</sequence>
<name>A0A2G2XDZ3_CAPBA</name>
<reference evidence="3" key="2">
    <citation type="journal article" date="2017" name="J. Anim. Genet.">
        <title>Multiple reference genome sequences of hot pepper reveal the massive evolution of plant disease resistance genes by retroduplication.</title>
        <authorList>
            <person name="Kim S."/>
            <person name="Park J."/>
            <person name="Yeom S.-I."/>
            <person name="Kim Y.-M."/>
            <person name="Seo E."/>
            <person name="Kim K.-T."/>
            <person name="Kim M.-S."/>
            <person name="Lee J.M."/>
            <person name="Cheong K."/>
            <person name="Shin H.-S."/>
            <person name="Kim S.-B."/>
            <person name="Han K."/>
            <person name="Lee J."/>
            <person name="Park M."/>
            <person name="Lee H.-A."/>
            <person name="Lee H.-Y."/>
            <person name="Lee Y."/>
            <person name="Oh S."/>
            <person name="Lee J.H."/>
            <person name="Choi E."/>
            <person name="Choi E."/>
            <person name="Lee S.E."/>
            <person name="Jeon J."/>
            <person name="Kim H."/>
            <person name="Choi G."/>
            <person name="Song H."/>
            <person name="Lee J."/>
            <person name="Lee S.-C."/>
            <person name="Kwon J.-K."/>
            <person name="Lee H.-Y."/>
            <person name="Koo N."/>
            <person name="Hong Y."/>
            <person name="Kim R.W."/>
            <person name="Kang W.-H."/>
            <person name="Huh J.H."/>
            <person name="Kang B.-C."/>
            <person name="Yang T.-J."/>
            <person name="Lee Y.-H."/>
            <person name="Bennetzen J.L."/>
            <person name="Choi D."/>
        </authorList>
    </citation>
    <scope>NUCLEOTIDE SEQUENCE [LARGE SCALE GENOMIC DNA]</scope>
    <source>
        <strain evidence="3">cv. PBC81</strain>
    </source>
</reference>
<evidence type="ECO:0000313" key="3">
    <source>
        <dbReference type="Proteomes" id="UP000224567"/>
    </source>
</evidence>
<organism evidence="2 3">
    <name type="scientific">Capsicum baccatum</name>
    <name type="common">Peruvian pepper</name>
    <dbReference type="NCBI Taxonomy" id="33114"/>
    <lineage>
        <taxon>Eukaryota</taxon>
        <taxon>Viridiplantae</taxon>
        <taxon>Streptophyta</taxon>
        <taxon>Embryophyta</taxon>
        <taxon>Tracheophyta</taxon>
        <taxon>Spermatophyta</taxon>
        <taxon>Magnoliopsida</taxon>
        <taxon>eudicotyledons</taxon>
        <taxon>Gunneridae</taxon>
        <taxon>Pentapetalae</taxon>
        <taxon>asterids</taxon>
        <taxon>lamiids</taxon>
        <taxon>Solanales</taxon>
        <taxon>Solanaceae</taxon>
        <taxon>Solanoideae</taxon>
        <taxon>Capsiceae</taxon>
        <taxon>Capsicum</taxon>
    </lineage>
</organism>
<keyword evidence="3" id="KW-1185">Reference proteome</keyword>
<evidence type="ECO:0008006" key="4">
    <source>
        <dbReference type="Google" id="ProtNLM"/>
    </source>
</evidence>
<dbReference type="Gene3D" id="3.40.395.10">
    <property type="entry name" value="Adenoviral Proteinase, Chain A"/>
    <property type="match status" value="1"/>
</dbReference>
<dbReference type="STRING" id="33114.A0A2G2XDZ3"/>
<reference evidence="2 3" key="1">
    <citation type="journal article" date="2017" name="Genome Biol.">
        <title>New reference genome sequences of hot pepper reveal the massive evolution of plant disease-resistance genes by retroduplication.</title>
        <authorList>
            <person name="Kim S."/>
            <person name="Park J."/>
            <person name="Yeom S.I."/>
            <person name="Kim Y.M."/>
            <person name="Seo E."/>
            <person name="Kim K.T."/>
            <person name="Kim M.S."/>
            <person name="Lee J.M."/>
            <person name="Cheong K."/>
            <person name="Shin H.S."/>
            <person name="Kim S.B."/>
            <person name="Han K."/>
            <person name="Lee J."/>
            <person name="Park M."/>
            <person name="Lee H.A."/>
            <person name="Lee H.Y."/>
            <person name="Lee Y."/>
            <person name="Oh S."/>
            <person name="Lee J.H."/>
            <person name="Choi E."/>
            <person name="Choi E."/>
            <person name="Lee S.E."/>
            <person name="Jeon J."/>
            <person name="Kim H."/>
            <person name="Choi G."/>
            <person name="Song H."/>
            <person name="Lee J."/>
            <person name="Lee S.C."/>
            <person name="Kwon J.K."/>
            <person name="Lee H.Y."/>
            <person name="Koo N."/>
            <person name="Hong Y."/>
            <person name="Kim R.W."/>
            <person name="Kang W.H."/>
            <person name="Huh J.H."/>
            <person name="Kang B.C."/>
            <person name="Yang T.J."/>
            <person name="Lee Y.H."/>
            <person name="Bennetzen J.L."/>
            <person name="Choi D."/>
        </authorList>
    </citation>
    <scope>NUCLEOTIDE SEQUENCE [LARGE SCALE GENOMIC DNA]</scope>
    <source>
        <strain evidence="3">cv. PBC81</strain>
    </source>
</reference>
<comment type="caution">
    <text evidence="2">The sequence shown here is derived from an EMBL/GenBank/DDBJ whole genome shotgun (WGS) entry which is preliminary data.</text>
</comment>
<feature type="region of interest" description="Disordered" evidence="1">
    <location>
        <begin position="231"/>
        <end position="284"/>
    </location>
</feature>
<dbReference type="PANTHER" id="PTHR48302">
    <property type="entry name" value="ULP1 PROTEASE FAMILY, C-TERMINAL CATALYTIC DOMAIN CONTAINING PROTEIN"/>
    <property type="match status" value="1"/>
</dbReference>
<dbReference type="InterPro" id="IPR038765">
    <property type="entry name" value="Papain-like_cys_pep_sf"/>
</dbReference>
<accession>A0A2G2XDZ3</accession>
<gene>
    <name evidence="2" type="ORF">CQW23_04165</name>
</gene>
<dbReference type="EMBL" id="MLFT02000002">
    <property type="protein sequence ID" value="PHT55679.1"/>
    <property type="molecule type" value="Genomic_DNA"/>
</dbReference>
<dbReference type="SUPFAM" id="SSF54001">
    <property type="entry name" value="Cysteine proteinases"/>
    <property type="match status" value="1"/>
</dbReference>
<evidence type="ECO:0000256" key="1">
    <source>
        <dbReference type="SAM" id="MobiDB-lite"/>
    </source>
</evidence>
<dbReference type="Proteomes" id="UP000224567">
    <property type="component" value="Unassembled WGS sequence"/>
</dbReference>
<dbReference type="PANTHER" id="PTHR48302:SF2">
    <property type="entry name" value="DUF1985 DOMAIN-CONTAINING PROTEIN"/>
    <property type="match status" value="1"/>
</dbReference>